<evidence type="ECO:0000313" key="3">
    <source>
        <dbReference type="Proteomes" id="UP001597100"/>
    </source>
</evidence>
<accession>A0ABW3IGI7</accession>
<keyword evidence="1" id="KW-0812">Transmembrane</keyword>
<feature type="transmembrane region" description="Helical" evidence="1">
    <location>
        <begin position="100"/>
        <end position="123"/>
    </location>
</feature>
<keyword evidence="3" id="KW-1185">Reference proteome</keyword>
<dbReference type="EMBL" id="JBHTJP010000034">
    <property type="protein sequence ID" value="MFD0976905.1"/>
    <property type="molecule type" value="Genomic_DNA"/>
</dbReference>
<feature type="transmembrane region" description="Helical" evidence="1">
    <location>
        <begin position="6"/>
        <end position="24"/>
    </location>
</feature>
<reference evidence="3" key="1">
    <citation type="journal article" date="2019" name="Int. J. Syst. Evol. Microbiol.">
        <title>The Global Catalogue of Microorganisms (GCM) 10K type strain sequencing project: providing services to taxonomists for standard genome sequencing and annotation.</title>
        <authorList>
            <consortium name="The Broad Institute Genomics Platform"/>
            <consortium name="The Broad Institute Genome Sequencing Center for Infectious Disease"/>
            <person name="Wu L."/>
            <person name="Ma J."/>
        </authorList>
    </citation>
    <scope>NUCLEOTIDE SEQUENCE [LARGE SCALE GENOMIC DNA]</scope>
    <source>
        <strain evidence="3">CCUG 60898</strain>
    </source>
</reference>
<name>A0ABW3IGI7_9FLAO</name>
<comment type="caution">
    <text evidence="2">The sequence shown here is derived from an EMBL/GenBank/DDBJ whole genome shotgun (WGS) entry which is preliminary data.</text>
</comment>
<evidence type="ECO:0000256" key="1">
    <source>
        <dbReference type="SAM" id="Phobius"/>
    </source>
</evidence>
<organism evidence="2 3">
    <name type="scientific">Salinimicrobium gaetbulicola</name>
    <dbReference type="NCBI Taxonomy" id="999702"/>
    <lineage>
        <taxon>Bacteria</taxon>
        <taxon>Pseudomonadati</taxon>
        <taxon>Bacteroidota</taxon>
        <taxon>Flavobacteriia</taxon>
        <taxon>Flavobacteriales</taxon>
        <taxon>Flavobacteriaceae</taxon>
        <taxon>Salinimicrobium</taxon>
    </lineage>
</organism>
<evidence type="ECO:0000313" key="2">
    <source>
        <dbReference type="EMBL" id="MFD0976905.1"/>
    </source>
</evidence>
<dbReference type="RefSeq" id="WP_380738727.1">
    <property type="nucleotide sequence ID" value="NZ_JBHTJP010000034.1"/>
</dbReference>
<protein>
    <submittedName>
        <fullName evidence="2">Uncharacterized protein</fullName>
    </submittedName>
</protein>
<dbReference type="Proteomes" id="UP001597100">
    <property type="component" value="Unassembled WGS sequence"/>
</dbReference>
<sequence length="128" mass="15092">MDISIFLAKFWGWYLLIFFFILSFNPDRIRQINADLRDEKFQILIAFIAIIMGLLSVLFHNVWEPNWKFIITLLGWTALFTGLGLFIFPTHTSKKIAIINIKLIQVIYFLLFLLGIFLLNIGYQVVLY</sequence>
<feature type="transmembrane region" description="Helical" evidence="1">
    <location>
        <begin position="44"/>
        <end position="63"/>
    </location>
</feature>
<gene>
    <name evidence="2" type="ORF">ACFQ1G_08885</name>
</gene>
<keyword evidence="1" id="KW-1133">Transmembrane helix</keyword>
<feature type="transmembrane region" description="Helical" evidence="1">
    <location>
        <begin position="69"/>
        <end position="88"/>
    </location>
</feature>
<keyword evidence="1" id="KW-0472">Membrane</keyword>
<proteinExistence type="predicted"/>